<proteinExistence type="inferred from homology"/>
<evidence type="ECO:0000313" key="6">
    <source>
        <dbReference type="EMBL" id="SDK37885.1"/>
    </source>
</evidence>
<keyword evidence="2" id="KW-0963">Cytoplasm</keyword>
<dbReference type="HAMAP" id="MF_00710">
    <property type="entry name" value="Malonate_deCO2ase_dsu"/>
    <property type="match status" value="1"/>
</dbReference>
<dbReference type="AlphaFoldDB" id="A0A1G9BGA5"/>
<accession>A0A1G9BGA5</accession>
<organism evidence="6 7">
    <name type="scientific">Nonomuraea maritima</name>
    <dbReference type="NCBI Taxonomy" id="683260"/>
    <lineage>
        <taxon>Bacteria</taxon>
        <taxon>Bacillati</taxon>
        <taxon>Actinomycetota</taxon>
        <taxon>Actinomycetes</taxon>
        <taxon>Streptosporangiales</taxon>
        <taxon>Streptosporangiaceae</taxon>
        <taxon>Nonomuraea</taxon>
    </lineage>
</organism>
<gene>
    <name evidence="6" type="ORF">SAMN05421874_107133</name>
</gene>
<keyword evidence="7" id="KW-1185">Reference proteome</keyword>
<dbReference type="NCBIfam" id="TIGR03130">
    <property type="entry name" value="malonate_delta"/>
    <property type="match status" value="1"/>
</dbReference>
<evidence type="ECO:0000256" key="1">
    <source>
        <dbReference type="ARBA" id="ARBA00004496"/>
    </source>
</evidence>
<dbReference type="InterPro" id="IPR009662">
    <property type="entry name" value="Malonate_deCO2ase_dsu"/>
</dbReference>
<comment type="PTM">
    <text evidence="5">Covalently binds the prosthetic group of malonate decarboxylase.</text>
</comment>
<protein>
    <recommendedName>
        <fullName evidence="4">Malonate decarboxylase acyl carrier protein</fullName>
    </recommendedName>
</protein>
<name>A0A1G9BGA5_9ACTN</name>
<dbReference type="Proteomes" id="UP000198683">
    <property type="component" value="Unassembled WGS sequence"/>
</dbReference>
<evidence type="ECO:0000256" key="4">
    <source>
        <dbReference type="NCBIfam" id="TIGR03130"/>
    </source>
</evidence>
<evidence type="ECO:0000256" key="2">
    <source>
        <dbReference type="ARBA" id="ARBA00022490"/>
    </source>
</evidence>
<dbReference type="EMBL" id="FNFB01000007">
    <property type="protein sequence ID" value="SDK37885.1"/>
    <property type="molecule type" value="Genomic_DNA"/>
</dbReference>
<dbReference type="RefSeq" id="WP_090764281.1">
    <property type="nucleotide sequence ID" value="NZ_FNFB01000007.1"/>
</dbReference>
<keyword evidence="3 5" id="KW-0597">Phosphoprotein</keyword>
<feature type="modified residue" description="O-(phosphoribosyl dephospho-coenzyme A)serine" evidence="5">
    <location>
        <position position="25"/>
    </location>
</feature>
<dbReference type="GO" id="GO:0005737">
    <property type="term" value="C:cytoplasm"/>
    <property type="evidence" value="ECO:0007669"/>
    <property type="project" value="UniProtKB-SubCell"/>
</dbReference>
<dbReference type="InterPro" id="IPR023439">
    <property type="entry name" value="Mal_deCO2ase/Cit_lyase_ACP"/>
</dbReference>
<dbReference type="NCBIfam" id="NF002293">
    <property type="entry name" value="PRK01220.1"/>
    <property type="match status" value="1"/>
</dbReference>
<reference evidence="6 7" key="1">
    <citation type="submission" date="2016-10" db="EMBL/GenBank/DDBJ databases">
        <authorList>
            <person name="de Groot N.N."/>
        </authorList>
    </citation>
    <scope>NUCLEOTIDE SEQUENCE [LARGE SCALE GENOMIC DNA]</scope>
    <source>
        <strain evidence="6 7">CGMCC 4.5681</strain>
    </source>
</reference>
<dbReference type="STRING" id="683260.SAMN05421874_107133"/>
<dbReference type="Pfam" id="PF06857">
    <property type="entry name" value="ACP"/>
    <property type="match status" value="1"/>
</dbReference>
<evidence type="ECO:0000313" key="7">
    <source>
        <dbReference type="Proteomes" id="UP000198683"/>
    </source>
</evidence>
<evidence type="ECO:0000256" key="3">
    <source>
        <dbReference type="ARBA" id="ARBA00022553"/>
    </source>
</evidence>
<comment type="subcellular location">
    <subcellularLocation>
        <location evidence="1">Cytoplasm</location>
    </subcellularLocation>
</comment>
<dbReference type="OrthoDB" id="120290at2"/>
<evidence type="ECO:0000256" key="5">
    <source>
        <dbReference type="PIRSR" id="PIRSR609662-50"/>
    </source>
</evidence>
<sequence length="104" mass="11139">MQTLTYEFPASRPAARRTHVGVVGSGDLEVLMTPADGTARVRVRTSVDGFDTVWRTVLERFFARNPVAADFELNDFGATPGVVVLRLRQAIESGSSQGGTEGAA</sequence>